<evidence type="ECO:0000313" key="4">
    <source>
        <dbReference type="EMBL" id="QHS92138.1"/>
    </source>
</evidence>
<proteinExistence type="predicted"/>
<evidence type="ECO:0000256" key="2">
    <source>
        <dbReference type="ARBA" id="ARBA00022801"/>
    </source>
</evidence>
<dbReference type="EMBL" id="MN739169">
    <property type="protein sequence ID" value="QHS92138.1"/>
    <property type="molecule type" value="Genomic_DNA"/>
</dbReference>
<dbReference type="GO" id="GO:0080041">
    <property type="term" value="F:ADP-ribose pyrophosphohydrolase activity"/>
    <property type="evidence" value="ECO:0007669"/>
    <property type="project" value="TreeGrafter"/>
</dbReference>
<keyword evidence="2" id="KW-0378">Hydrolase</keyword>
<dbReference type="CDD" id="cd03424">
    <property type="entry name" value="NUDIX_ADPRase_Nudt5_UGPPase_Nudt14"/>
    <property type="match status" value="1"/>
</dbReference>
<dbReference type="SUPFAM" id="SSF55811">
    <property type="entry name" value="Nudix"/>
    <property type="match status" value="1"/>
</dbReference>
<sequence length="238" mass="26316">MASFKINDTIVPVEAADGIDLQRCIDSKLFKDWASSLEAELKVENIRVQSVDYFGPRVGFLKIETITTFHGKRIPGICFLRGGAVSILVILQCEDEEWVLCTRQPRVPVGRADLLELPAGMLDGSGAFAGVAAKEMKEETGLDLTSADLIDLTGLALGDGVYPSPGGCDEFLRFMLHRRAVTRSELDAMRGKATGNLDEGEVIVLDLVEYKKMWRVCNDVKALSSMFLYERLRAERLV</sequence>
<protein>
    <recommendedName>
        <fullName evidence="3">Nudix hydrolase domain-containing protein</fullName>
    </recommendedName>
</protein>
<name>A0A6C0BL48_9ZZZZ</name>
<evidence type="ECO:0000259" key="3">
    <source>
        <dbReference type="PROSITE" id="PS51462"/>
    </source>
</evidence>
<feature type="domain" description="Nudix hydrolase" evidence="3">
    <location>
        <begin position="80"/>
        <end position="230"/>
    </location>
</feature>
<dbReference type="Gene3D" id="3.90.79.10">
    <property type="entry name" value="Nucleoside Triphosphate Pyrophosphohydrolase"/>
    <property type="match status" value="1"/>
</dbReference>
<evidence type="ECO:0000256" key="1">
    <source>
        <dbReference type="ARBA" id="ARBA00001946"/>
    </source>
</evidence>
<dbReference type="GO" id="GO:0006753">
    <property type="term" value="P:nucleoside phosphate metabolic process"/>
    <property type="evidence" value="ECO:0007669"/>
    <property type="project" value="TreeGrafter"/>
</dbReference>
<dbReference type="AlphaFoldDB" id="A0A6C0BL48"/>
<accession>A0A6C0BL48</accession>
<dbReference type="InterPro" id="IPR015797">
    <property type="entry name" value="NUDIX_hydrolase-like_dom_sf"/>
</dbReference>
<dbReference type="GO" id="GO:0019693">
    <property type="term" value="P:ribose phosphate metabolic process"/>
    <property type="evidence" value="ECO:0007669"/>
    <property type="project" value="TreeGrafter"/>
</dbReference>
<dbReference type="PANTHER" id="PTHR11839">
    <property type="entry name" value="UDP/ADP-SUGAR PYROPHOSPHATASE"/>
    <property type="match status" value="1"/>
</dbReference>
<dbReference type="PANTHER" id="PTHR11839:SF18">
    <property type="entry name" value="NUDIX HYDROLASE DOMAIN-CONTAINING PROTEIN"/>
    <property type="match status" value="1"/>
</dbReference>
<dbReference type="Pfam" id="PF00293">
    <property type="entry name" value="NUDIX"/>
    <property type="match status" value="1"/>
</dbReference>
<dbReference type="InterPro" id="IPR000086">
    <property type="entry name" value="NUDIX_hydrolase_dom"/>
</dbReference>
<comment type="cofactor">
    <cofactor evidence="1">
        <name>Mg(2+)</name>
        <dbReference type="ChEBI" id="CHEBI:18420"/>
    </cofactor>
</comment>
<reference evidence="4" key="1">
    <citation type="journal article" date="2020" name="Nature">
        <title>Giant virus diversity and host interactions through global metagenomics.</title>
        <authorList>
            <person name="Schulz F."/>
            <person name="Roux S."/>
            <person name="Paez-Espino D."/>
            <person name="Jungbluth S."/>
            <person name="Walsh D.A."/>
            <person name="Denef V.J."/>
            <person name="McMahon K.D."/>
            <person name="Konstantinidis K.T."/>
            <person name="Eloe-Fadrosh E.A."/>
            <person name="Kyrpides N.C."/>
            <person name="Woyke T."/>
        </authorList>
    </citation>
    <scope>NUCLEOTIDE SEQUENCE</scope>
    <source>
        <strain evidence="4">GVMAG-M-3300013285-6</strain>
    </source>
</reference>
<organism evidence="4">
    <name type="scientific">viral metagenome</name>
    <dbReference type="NCBI Taxonomy" id="1070528"/>
    <lineage>
        <taxon>unclassified sequences</taxon>
        <taxon>metagenomes</taxon>
        <taxon>organismal metagenomes</taxon>
    </lineage>
</organism>
<dbReference type="GO" id="GO:0080042">
    <property type="term" value="F:ADP-glucose pyrophosphohydrolase activity"/>
    <property type="evidence" value="ECO:0007669"/>
    <property type="project" value="TreeGrafter"/>
</dbReference>
<dbReference type="PROSITE" id="PS51462">
    <property type="entry name" value="NUDIX"/>
    <property type="match status" value="1"/>
</dbReference>